<feature type="transmembrane region" description="Helical" evidence="1">
    <location>
        <begin position="26"/>
        <end position="48"/>
    </location>
</feature>
<reference evidence="2 3" key="1">
    <citation type="submission" date="2019-08" db="EMBL/GenBank/DDBJ databases">
        <title>In-depth cultivation of the pig gut microbiome towards novel bacterial diversity and tailored functional studies.</title>
        <authorList>
            <person name="Wylensek D."/>
            <person name="Hitch T.C.A."/>
            <person name="Clavel T."/>
        </authorList>
    </citation>
    <scope>NUCLEOTIDE SEQUENCE [LARGE SCALE GENOMIC DNA]</scope>
    <source>
        <strain evidence="2 3">RF-GAM-744-WT-7</strain>
    </source>
</reference>
<dbReference type="EMBL" id="VUMY01000004">
    <property type="protein sequence ID" value="MST49189.1"/>
    <property type="molecule type" value="Genomic_DNA"/>
</dbReference>
<organism evidence="2 3">
    <name type="scientific">Mobiluncus porci</name>
    <dbReference type="NCBI Taxonomy" id="2652278"/>
    <lineage>
        <taxon>Bacteria</taxon>
        <taxon>Bacillati</taxon>
        <taxon>Actinomycetota</taxon>
        <taxon>Actinomycetes</taxon>
        <taxon>Actinomycetales</taxon>
        <taxon>Actinomycetaceae</taxon>
        <taxon>Mobiluncus</taxon>
    </lineage>
</organism>
<keyword evidence="1" id="KW-0472">Membrane</keyword>
<accession>A0A7K0K192</accession>
<keyword evidence="1" id="KW-1133">Transmembrane helix</keyword>
<evidence type="ECO:0000256" key="1">
    <source>
        <dbReference type="SAM" id="Phobius"/>
    </source>
</evidence>
<protein>
    <recommendedName>
        <fullName evidence="4">ATP synthase I chain</fullName>
    </recommendedName>
</protein>
<evidence type="ECO:0000313" key="3">
    <source>
        <dbReference type="Proteomes" id="UP000442535"/>
    </source>
</evidence>
<name>A0A7K0K192_9ACTO</name>
<feature type="transmembrane region" description="Helical" evidence="1">
    <location>
        <begin position="113"/>
        <end position="134"/>
    </location>
</feature>
<dbReference type="Proteomes" id="UP000442535">
    <property type="component" value="Unassembled WGS sequence"/>
</dbReference>
<keyword evidence="1" id="KW-0812">Transmembrane</keyword>
<dbReference type="RefSeq" id="WP_277028078.1">
    <property type="nucleotide sequence ID" value="NZ_JAQYQY010000028.1"/>
</dbReference>
<keyword evidence="3" id="KW-1185">Reference proteome</keyword>
<sequence>MSKPEPPPENRIGPLTKKAVKYSLKFTALAMLVTLILAALIAALATGIPGLKAVGLSAAAGAAMMLATAASHTFTINHPDLMMAGMGGDFLCKILILLGTLAVARAIPDLNPMVIFLTMLALILVQTVAFPVAVTRARVPLLDPPEDENS</sequence>
<evidence type="ECO:0000313" key="2">
    <source>
        <dbReference type="EMBL" id="MST49189.1"/>
    </source>
</evidence>
<proteinExistence type="predicted"/>
<comment type="caution">
    <text evidence="2">The sequence shown here is derived from an EMBL/GenBank/DDBJ whole genome shotgun (WGS) entry which is preliminary data.</text>
</comment>
<feature type="transmembrane region" description="Helical" evidence="1">
    <location>
        <begin position="54"/>
        <end position="76"/>
    </location>
</feature>
<evidence type="ECO:0008006" key="4">
    <source>
        <dbReference type="Google" id="ProtNLM"/>
    </source>
</evidence>
<gene>
    <name evidence="2" type="ORF">FYJ63_02830</name>
</gene>
<dbReference type="AlphaFoldDB" id="A0A7K0K192"/>
<feature type="transmembrane region" description="Helical" evidence="1">
    <location>
        <begin position="88"/>
        <end position="107"/>
    </location>
</feature>